<gene>
    <name evidence="2" type="ORF">F2P47_09470</name>
</gene>
<reference evidence="2 3" key="1">
    <citation type="submission" date="2019-09" db="EMBL/GenBank/DDBJ databases">
        <title>Parvibaculum sedimenti sp. nov., isolated from sediment.</title>
        <authorList>
            <person name="Wang Y."/>
        </authorList>
    </citation>
    <scope>NUCLEOTIDE SEQUENCE [LARGE SCALE GENOMIC DNA]</scope>
    <source>
        <strain evidence="2 3">HXT-9</strain>
    </source>
</reference>
<accession>A0A6N6VN93</accession>
<feature type="compositionally biased region" description="Low complexity" evidence="1">
    <location>
        <begin position="44"/>
        <end position="54"/>
    </location>
</feature>
<dbReference type="EMBL" id="WESC01000007">
    <property type="protein sequence ID" value="KAB7740224.1"/>
    <property type="molecule type" value="Genomic_DNA"/>
</dbReference>
<proteinExistence type="predicted"/>
<evidence type="ECO:0000313" key="2">
    <source>
        <dbReference type="EMBL" id="KAB7740224.1"/>
    </source>
</evidence>
<evidence type="ECO:0000313" key="3">
    <source>
        <dbReference type="Proteomes" id="UP000468901"/>
    </source>
</evidence>
<dbReference type="RefSeq" id="WP_152216109.1">
    <property type="nucleotide sequence ID" value="NZ_WESC01000007.1"/>
</dbReference>
<protein>
    <submittedName>
        <fullName evidence="2">Uncharacterized protein</fullName>
    </submittedName>
</protein>
<dbReference type="Proteomes" id="UP000468901">
    <property type="component" value="Unassembled WGS sequence"/>
</dbReference>
<sequence>MCAMRIRIQTIAAFFALFGAMTPLYAGQFPWEPVRPATPPVISTQPKTQQQKPPAVEPPSRIVPGHQSKQGYVPTYESTGPVHAPAEPGQKSQGWVPGHHDANGAWVPGHPE</sequence>
<organism evidence="2 3">
    <name type="scientific">Parvibaculum sedimenti</name>
    <dbReference type="NCBI Taxonomy" id="2608632"/>
    <lineage>
        <taxon>Bacteria</taxon>
        <taxon>Pseudomonadati</taxon>
        <taxon>Pseudomonadota</taxon>
        <taxon>Alphaproteobacteria</taxon>
        <taxon>Hyphomicrobiales</taxon>
        <taxon>Parvibaculaceae</taxon>
        <taxon>Parvibaculum</taxon>
    </lineage>
</organism>
<dbReference type="AlphaFoldDB" id="A0A6N6VN93"/>
<keyword evidence="3" id="KW-1185">Reference proteome</keyword>
<feature type="region of interest" description="Disordered" evidence="1">
    <location>
        <begin position="36"/>
        <end position="112"/>
    </location>
</feature>
<comment type="caution">
    <text evidence="2">The sequence shown here is derived from an EMBL/GenBank/DDBJ whole genome shotgun (WGS) entry which is preliminary data.</text>
</comment>
<name>A0A6N6VN93_9HYPH</name>
<evidence type="ECO:0000256" key="1">
    <source>
        <dbReference type="SAM" id="MobiDB-lite"/>
    </source>
</evidence>